<proteinExistence type="predicted"/>
<name>A0A1I6K6Q0_9SPHN</name>
<keyword evidence="2" id="KW-1185">Reference proteome</keyword>
<dbReference type="Proteomes" id="UP000198824">
    <property type="component" value="Unassembled WGS sequence"/>
</dbReference>
<dbReference type="AlphaFoldDB" id="A0A1I6K6Q0"/>
<evidence type="ECO:0000313" key="2">
    <source>
        <dbReference type="Proteomes" id="UP000198824"/>
    </source>
</evidence>
<dbReference type="EMBL" id="FOZG01000001">
    <property type="protein sequence ID" value="SFR86887.1"/>
    <property type="molecule type" value="Genomic_DNA"/>
</dbReference>
<sequence>MAYTMDTFLAAMTSAVRAEMQAIVEQEAQAASERVRERLKQIGPELAMRLLSQFDVSRQEQHVVIKFRMDS</sequence>
<reference evidence="1 2" key="1">
    <citation type="submission" date="2016-10" db="EMBL/GenBank/DDBJ databases">
        <authorList>
            <person name="de Groot N.N."/>
        </authorList>
    </citation>
    <scope>NUCLEOTIDE SEQUENCE [LARGE SCALE GENOMIC DNA]</scope>
    <source>
        <strain evidence="1 2">S5-249</strain>
    </source>
</reference>
<dbReference type="STRING" id="1166337.SAMN05192580_1385"/>
<organism evidence="1 2">
    <name type="scientific">Sphingomonas jatrophae</name>
    <dbReference type="NCBI Taxonomy" id="1166337"/>
    <lineage>
        <taxon>Bacteria</taxon>
        <taxon>Pseudomonadati</taxon>
        <taxon>Pseudomonadota</taxon>
        <taxon>Alphaproteobacteria</taxon>
        <taxon>Sphingomonadales</taxon>
        <taxon>Sphingomonadaceae</taxon>
        <taxon>Sphingomonas</taxon>
    </lineage>
</organism>
<accession>A0A1I6K6Q0</accession>
<evidence type="ECO:0000313" key="1">
    <source>
        <dbReference type="EMBL" id="SFR86887.1"/>
    </source>
</evidence>
<protein>
    <submittedName>
        <fullName evidence="1">Uncharacterized protein</fullName>
    </submittedName>
</protein>
<gene>
    <name evidence="1" type="ORF">SAMN05192580_1385</name>
</gene>